<dbReference type="PANTHER" id="PTHR33214">
    <property type="entry name" value="BIFUNCTIONAL INHIBITOR/LIPID-TRANSFER PROTEIN/SEED STORAGE 2S ALBUMIN SUPERFAMILY PROTEIN"/>
    <property type="match status" value="1"/>
</dbReference>
<evidence type="ECO:0000256" key="1">
    <source>
        <dbReference type="ARBA" id="ARBA00022448"/>
    </source>
</evidence>
<keyword evidence="3" id="KW-0472">Membrane</keyword>
<evidence type="ECO:0000313" key="5">
    <source>
        <dbReference type="EnsemblPlants" id="KQK87795"/>
    </source>
</evidence>
<keyword evidence="1" id="KW-0813">Transport</keyword>
<dbReference type="GO" id="GO:0006869">
    <property type="term" value="P:lipid transport"/>
    <property type="evidence" value="ECO:0007669"/>
    <property type="project" value="InterPro"/>
</dbReference>
<reference evidence="6" key="1">
    <citation type="journal article" date="2012" name="Nat. Biotechnol.">
        <title>Reference genome sequence of the model plant Setaria.</title>
        <authorList>
            <person name="Bennetzen J.L."/>
            <person name="Schmutz J."/>
            <person name="Wang H."/>
            <person name="Percifield R."/>
            <person name="Hawkins J."/>
            <person name="Pontaroli A.C."/>
            <person name="Estep M."/>
            <person name="Feng L."/>
            <person name="Vaughn J.N."/>
            <person name="Grimwood J."/>
            <person name="Jenkins J."/>
            <person name="Barry K."/>
            <person name="Lindquist E."/>
            <person name="Hellsten U."/>
            <person name="Deshpande S."/>
            <person name="Wang X."/>
            <person name="Wu X."/>
            <person name="Mitros T."/>
            <person name="Triplett J."/>
            <person name="Yang X."/>
            <person name="Ye C.Y."/>
            <person name="Mauro-Herrera M."/>
            <person name="Wang L."/>
            <person name="Li P."/>
            <person name="Sharma M."/>
            <person name="Sharma R."/>
            <person name="Ronald P.C."/>
            <person name="Panaud O."/>
            <person name="Kellogg E.A."/>
            <person name="Brutnell T.P."/>
            <person name="Doust A.N."/>
            <person name="Tuskan G.A."/>
            <person name="Rokhsar D."/>
            <person name="Devos K.M."/>
        </authorList>
    </citation>
    <scope>NUCLEOTIDE SEQUENCE [LARGE SCALE GENOMIC DNA]</scope>
    <source>
        <strain evidence="6">cv. Yugu1</strain>
    </source>
</reference>
<dbReference type="HOGENOM" id="CLU_967732_0_0_1"/>
<reference evidence="5" key="2">
    <citation type="submission" date="2018-08" db="UniProtKB">
        <authorList>
            <consortium name="EnsemblPlants"/>
        </authorList>
    </citation>
    <scope>IDENTIFICATION</scope>
    <source>
        <strain evidence="5">Yugu1</strain>
    </source>
</reference>
<keyword evidence="4" id="KW-0732">Signal</keyword>
<dbReference type="Proteomes" id="UP000004995">
    <property type="component" value="Unassembled WGS sequence"/>
</dbReference>
<keyword evidence="3" id="KW-1133">Transmembrane helix</keyword>
<dbReference type="EMBL" id="AGNK02005443">
    <property type="status" value="NOT_ANNOTATED_CDS"/>
    <property type="molecule type" value="Genomic_DNA"/>
</dbReference>
<dbReference type="STRING" id="4555.K4AL68"/>
<evidence type="ECO:0000256" key="3">
    <source>
        <dbReference type="SAM" id="Phobius"/>
    </source>
</evidence>
<keyword evidence="6" id="KW-1185">Reference proteome</keyword>
<proteinExistence type="predicted"/>
<evidence type="ECO:0000256" key="2">
    <source>
        <dbReference type="ARBA" id="ARBA00023121"/>
    </source>
</evidence>
<dbReference type="PANTHER" id="PTHR33214:SF43">
    <property type="entry name" value="OS06G0705400 PROTEIN"/>
    <property type="match status" value="1"/>
</dbReference>
<organism evidence="5 6">
    <name type="scientific">Setaria italica</name>
    <name type="common">Foxtail millet</name>
    <name type="synonym">Panicum italicum</name>
    <dbReference type="NCBI Taxonomy" id="4555"/>
    <lineage>
        <taxon>Eukaryota</taxon>
        <taxon>Viridiplantae</taxon>
        <taxon>Streptophyta</taxon>
        <taxon>Embryophyta</taxon>
        <taxon>Tracheophyta</taxon>
        <taxon>Spermatophyta</taxon>
        <taxon>Magnoliopsida</taxon>
        <taxon>Liliopsida</taxon>
        <taxon>Poales</taxon>
        <taxon>Poaceae</taxon>
        <taxon>PACMAD clade</taxon>
        <taxon>Panicoideae</taxon>
        <taxon>Panicodae</taxon>
        <taxon>Paniceae</taxon>
        <taxon>Cenchrinae</taxon>
        <taxon>Setaria</taxon>
    </lineage>
</organism>
<feature type="signal peptide" evidence="4">
    <location>
        <begin position="1"/>
        <end position="21"/>
    </location>
</feature>
<evidence type="ECO:0000313" key="6">
    <source>
        <dbReference type="Proteomes" id="UP000004995"/>
    </source>
</evidence>
<feature type="chain" id="PRO_5010129131" evidence="4">
    <location>
        <begin position="22"/>
        <end position="288"/>
    </location>
</feature>
<dbReference type="EnsemblPlants" id="KQK87795">
    <property type="protein sequence ID" value="KQK87795"/>
    <property type="gene ID" value="SETIT_039648mg"/>
</dbReference>
<feature type="transmembrane region" description="Helical" evidence="3">
    <location>
        <begin position="231"/>
        <end position="256"/>
    </location>
</feature>
<protein>
    <submittedName>
        <fullName evidence="5">Uncharacterized protein</fullName>
    </submittedName>
</protein>
<dbReference type="Gramene" id="KQK87795">
    <property type="protein sequence ID" value="KQK87795"/>
    <property type="gene ID" value="SETIT_039648mg"/>
</dbReference>
<dbReference type="GO" id="GO:0008289">
    <property type="term" value="F:lipid binding"/>
    <property type="evidence" value="ECO:0007669"/>
    <property type="project" value="UniProtKB-KW"/>
</dbReference>
<dbReference type="InterPro" id="IPR033872">
    <property type="entry name" value="nsLTP2"/>
</dbReference>
<keyword evidence="3" id="KW-0812">Transmembrane</keyword>
<dbReference type="InParanoid" id="K4AL68"/>
<keyword evidence="2" id="KW-0446">Lipid-binding</keyword>
<name>K4AL68_SETIT</name>
<accession>K4AL68</accession>
<sequence length="288" mass="30908">MARSREVLLLLGLLVVGLLAAAPGDAAAVRGCQPEVLAPTVALFCAPGQPAKWCCQALVHSASVGGGARCLCRLAAEEPRVRAWLNGTELLRLYASCRAARGGHAGGGAPSYPPAPSVCGRGEGAPPSAAGAPVDTSGCATAGRRWRALLLPRAAAEQQLRRRPDLQPLRRLHDGFRPRSHPPPHRLHVPVQPGVVAGACGLCVKSWWLSAAGRPPRSSLNMSPMHRRHGLAYRVFRVPVVDVLLVLATSFVFFSFPIRFYLCDDLPVVVWTWLAMWLCTCVVRESFV</sequence>
<dbReference type="AlphaFoldDB" id="K4AL68"/>
<evidence type="ECO:0000256" key="4">
    <source>
        <dbReference type="SAM" id="SignalP"/>
    </source>
</evidence>